<feature type="compositionally biased region" description="Polar residues" evidence="1">
    <location>
        <begin position="17"/>
        <end position="37"/>
    </location>
</feature>
<feature type="compositionally biased region" description="Basic and acidic residues" evidence="1">
    <location>
        <begin position="415"/>
        <end position="434"/>
    </location>
</feature>
<feature type="compositionally biased region" description="Basic residues" evidence="1">
    <location>
        <begin position="950"/>
        <end position="959"/>
    </location>
</feature>
<feature type="region of interest" description="Disordered" evidence="1">
    <location>
        <begin position="107"/>
        <end position="126"/>
    </location>
</feature>
<feature type="compositionally biased region" description="Basic and acidic residues" evidence="1">
    <location>
        <begin position="934"/>
        <end position="949"/>
    </location>
</feature>
<comment type="caution">
    <text evidence="2">The sequence shown here is derived from an EMBL/GenBank/DDBJ whole genome shotgun (WGS) entry which is preliminary data.</text>
</comment>
<feature type="region of interest" description="Disordered" evidence="1">
    <location>
        <begin position="279"/>
        <end position="358"/>
    </location>
</feature>
<proteinExistence type="predicted"/>
<evidence type="ECO:0000256" key="1">
    <source>
        <dbReference type="SAM" id="MobiDB-lite"/>
    </source>
</evidence>
<feature type="compositionally biased region" description="Polar residues" evidence="1">
    <location>
        <begin position="397"/>
        <end position="408"/>
    </location>
</feature>
<feature type="compositionally biased region" description="Acidic residues" evidence="1">
    <location>
        <begin position="1252"/>
        <end position="1262"/>
    </location>
</feature>
<feature type="region of interest" description="Disordered" evidence="1">
    <location>
        <begin position="694"/>
        <end position="763"/>
    </location>
</feature>
<feature type="region of interest" description="Disordered" evidence="1">
    <location>
        <begin position="1"/>
        <end position="38"/>
    </location>
</feature>
<feature type="compositionally biased region" description="Polar residues" evidence="1">
    <location>
        <begin position="713"/>
        <end position="726"/>
    </location>
</feature>
<gene>
    <name evidence="2" type="ORF">SMACR_09401</name>
</gene>
<feature type="region of interest" description="Disordered" evidence="1">
    <location>
        <begin position="1013"/>
        <end position="1053"/>
    </location>
</feature>
<organism evidence="2 3">
    <name type="scientific">Sordaria macrospora</name>
    <dbReference type="NCBI Taxonomy" id="5147"/>
    <lineage>
        <taxon>Eukaryota</taxon>
        <taxon>Fungi</taxon>
        <taxon>Dikarya</taxon>
        <taxon>Ascomycota</taxon>
        <taxon>Pezizomycotina</taxon>
        <taxon>Sordariomycetes</taxon>
        <taxon>Sordariomycetidae</taxon>
        <taxon>Sordariales</taxon>
        <taxon>Sordariaceae</taxon>
        <taxon>Sordaria</taxon>
    </lineage>
</organism>
<feature type="compositionally biased region" description="Polar residues" evidence="1">
    <location>
        <begin position="107"/>
        <end position="119"/>
    </location>
</feature>
<evidence type="ECO:0000313" key="3">
    <source>
        <dbReference type="Proteomes" id="UP000433876"/>
    </source>
</evidence>
<sequence>MTTLPAALVAEDHTFPTGDSSSTGNIRESPVSSSLTRPHNYLITMDPFRRAQGVEDGHGIWRSNPTPIPDDMIDPALLGPAVNNQNESNHRQDNEMIDRELVAAARNSSQNHVAADQTSPHQHPQHPLQQLFEDINQIRRHNNVEQTSVYQPLPLEFHYNNPFIDLQVNPRFNHQPTPQLFSSPGDPSFRPHPQLDVRQFHPPLSHYANSQVDPRFHTQAYFRPSAEPRAQGYSPHGVGSDVHQDQPFNHFVPAYSPVSRPPHDGRVFFHGPAAERASLPVDPTLTSQGDAPASSVPGTPHIQQDNAARASVELAQSPTRNSTQSFSRGFGRGPMELDDNSPFSFEDEVDSSPLSSLAATPAVASATVAQPSGQENTTMTMDLSNWDSGRKAEVGLPSSSPPRNNVIENENIDATPKHTCAEQREELQERERQRQRPLKYRHNMDVLLASVWTEPTAPVADMEIAQTMFEGPRASRAATLVNTDFTSHDPSLQRPGVQENFTPRCFSGIGDARCEEVMQRIPTLGPGISFPPGVPYSNRNSSYAEPPEEVSQPLGLAQAMPPLEKLVAEGVQPLSADWGTQMSNVSGPQVGESSRHGQYLESQAPWPSTFSATPQVQQVYHPSLPSHESYTEAVMQHMRPATAGPSGSVSNAPTIPQPATSGHKLSDLVQRPLEETSVYEAVAAADAILSRDRDLTESQHLRKLTPKPPTEAKNPQIQRQDQQGQAPSEEHESTEKDSTKAEPESAQVPTTFSNMDQFQPTRAPTTTLQHPLLISPYPPRIPNTFTPAILSLITNPPRCLQLGTSDSLQSYLSARNIVPFNDLYPRTFPIPPEREAFNRTVIVEARYISVIGLLYPRAEFIVSRIAEGAEGNMQGERNRNKKLEPNAAMMMDRWHMYKAVRMTGEEMQKMGVCVWSEKGCEEWKADPALVEAERRKSRGMEPMEQSREVKRPRRKRTFKTKVMVVDDDGDDGDKKEEEEDRVDVASGKALKENSKPTVEVDQDCQDVDIIGTEKEGQGFTEDPSFTSGKGKGKEVLHGRDGNEQAVAPSPFKGTESASAYAARGSTSHSRQADFVAEEGAAASQRVEDNWKEPAPPNPDIIATRKLKTQQMDESGESNIPAVAAAVSPSSSRPIKTPKRRLLLSTNTATTTTTKSLPLPTHAFDFKYPDPRAPYIHDPYDHESRTPYLITLLQRDYPSGGVARIQCTVSARKVIENIQSTFGVLQPYEVWRMKDYKVFDKDKDKNSDTNSDTYEDISTGEDDRELRKSVF</sequence>
<feature type="compositionally biased region" description="Basic and acidic residues" evidence="1">
    <location>
        <begin position="1031"/>
        <end position="1042"/>
    </location>
</feature>
<feature type="region of interest" description="Disordered" evidence="1">
    <location>
        <begin position="934"/>
        <end position="1000"/>
    </location>
</feature>
<name>A0A8S8ZBN1_SORMA</name>
<feature type="region of interest" description="Disordered" evidence="1">
    <location>
        <begin position="1241"/>
        <end position="1270"/>
    </location>
</feature>
<dbReference type="AlphaFoldDB" id="A0A8S8ZBN1"/>
<dbReference type="EMBL" id="NMPR01000210">
    <property type="protein sequence ID" value="KAA8628057.1"/>
    <property type="molecule type" value="Genomic_DNA"/>
</dbReference>
<evidence type="ECO:0000313" key="2">
    <source>
        <dbReference type="EMBL" id="KAA8628057.1"/>
    </source>
</evidence>
<dbReference type="Proteomes" id="UP000433876">
    <property type="component" value="Unassembled WGS sequence"/>
</dbReference>
<feature type="region of interest" description="Disordered" evidence="1">
    <location>
        <begin position="388"/>
        <end position="436"/>
    </location>
</feature>
<feature type="compositionally biased region" description="Acidic residues" evidence="1">
    <location>
        <begin position="965"/>
        <end position="981"/>
    </location>
</feature>
<feature type="compositionally biased region" description="Polar residues" evidence="1">
    <location>
        <begin position="747"/>
        <end position="763"/>
    </location>
</feature>
<accession>A0A8S8ZBN1</accession>
<feature type="region of interest" description="Disordered" evidence="1">
    <location>
        <begin position="640"/>
        <end position="663"/>
    </location>
</feature>
<protein>
    <submittedName>
        <fullName evidence="2">Uncharacterized protein</fullName>
    </submittedName>
</protein>
<feature type="compositionally biased region" description="Basic and acidic residues" evidence="1">
    <location>
        <begin position="728"/>
        <end position="743"/>
    </location>
</feature>
<feature type="compositionally biased region" description="Polar residues" evidence="1">
    <location>
        <begin position="314"/>
        <end position="327"/>
    </location>
</feature>
<feature type="compositionally biased region" description="Polar residues" evidence="1">
    <location>
        <begin position="645"/>
        <end position="660"/>
    </location>
</feature>
<reference evidence="2 3" key="1">
    <citation type="submission" date="2017-07" db="EMBL/GenBank/DDBJ databases">
        <title>Genome sequence of the Sordaria macrospora wild type strain R19027.</title>
        <authorList>
            <person name="Nowrousian M."/>
            <person name="Teichert I."/>
            <person name="Kueck U."/>
        </authorList>
    </citation>
    <scope>NUCLEOTIDE SEQUENCE [LARGE SCALE GENOMIC DNA]</scope>
    <source>
        <strain evidence="2 3">R19027</strain>
        <tissue evidence="2">Mycelium</tissue>
    </source>
</reference>
<dbReference type="VEuPathDB" id="FungiDB:SMAC_09401"/>